<comment type="caution">
    <text evidence="1">The sequence shown here is derived from an EMBL/GenBank/DDBJ whole genome shotgun (WGS) entry which is preliminary data.</text>
</comment>
<dbReference type="EMBL" id="JACHHJ010000004">
    <property type="protein sequence ID" value="MBB6450972.1"/>
    <property type="molecule type" value="Genomic_DNA"/>
</dbReference>
<protein>
    <submittedName>
        <fullName evidence="1">Uncharacterized protein</fullName>
    </submittedName>
</protein>
<dbReference type="RefSeq" id="WP_184405020.1">
    <property type="nucleotide sequence ID" value="NZ_JACHHJ010000004.1"/>
</dbReference>
<dbReference type="AlphaFoldDB" id="A0A841Q0G4"/>
<name>A0A841Q0G4_9BACL</name>
<evidence type="ECO:0000313" key="1">
    <source>
        <dbReference type="EMBL" id="MBB6450972.1"/>
    </source>
</evidence>
<proteinExistence type="predicted"/>
<sequence>MTGMERQMLGIETKVGNLESDLKELKGYHPYIKRALLDANRMLTVTDQKVEQILEDQKSIHEILGDHEVSIRTLRRNPV</sequence>
<reference evidence="1 2" key="1">
    <citation type="submission" date="2020-08" db="EMBL/GenBank/DDBJ databases">
        <title>Genomic Encyclopedia of Type Strains, Phase IV (KMG-IV): sequencing the most valuable type-strain genomes for metagenomic binning, comparative biology and taxonomic classification.</title>
        <authorList>
            <person name="Goeker M."/>
        </authorList>
    </citation>
    <scope>NUCLEOTIDE SEQUENCE [LARGE SCALE GENOMIC DNA]</scope>
    <source>
        <strain evidence="1 2">DSM 21769</strain>
    </source>
</reference>
<evidence type="ECO:0000313" key="2">
    <source>
        <dbReference type="Proteomes" id="UP000568839"/>
    </source>
</evidence>
<accession>A0A841Q0G4</accession>
<keyword evidence="2" id="KW-1185">Reference proteome</keyword>
<dbReference type="Proteomes" id="UP000568839">
    <property type="component" value="Unassembled WGS sequence"/>
</dbReference>
<organism evidence="1 2">
    <name type="scientific">Geomicrobium halophilum</name>
    <dbReference type="NCBI Taxonomy" id="549000"/>
    <lineage>
        <taxon>Bacteria</taxon>
        <taxon>Bacillati</taxon>
        <taxon>Bacillota</taxon>
        <taxon>Bacilli</taxon>
        <taxon>Bacillales</taxon>
        <taxon>Geomicrobium</taxon>
    </lineage>
</organism>
<gene>
    <name evidence="1" type="ORF">HNR44_002962</name>
</gene>